<gene>
    <name evidence="2" type="ORF">H8730_16500</name>
</gene>
<name>A0A926DWX9_9FIRM</name>
<protein>
    <submittedName>
        <fullName evidence="2">Extracellular solute-binding protein</fullName>
    </submittedName>
</protein>
<dbReference type="AlphaFoldDB" id="A0A926DWX9"/>
<dbReference type="SUPFAM" id="SSF53850">
    <property type="entry name" value="Periplasmic binding protein-like II"/>
    <property type="match status" value="1"/>
</dbReference>
<feature type="region of interest" description="Disordered" evidence="1">
    <location>
        <begin position="25"/>
        <end position="55"/>
    </location>
</feature>
<dbReference type="InterPro" id="IPR006059">
    <property type="entry name" value="SBP"/>
</dbReference>
<evidence type="ECO:0000313" key="2">
    <source>
        <dbReference type="EMBL" id="MBC8545139.1"/>
    </source>
</evidence>
<dbReference type="PANTHER" id="PTHR43649">
    <property type="entry name" value="ARABINOSE-BINDING PROTEIN-RELATED"/>
    <property type="match status" value="1"/>
</dbReference>
<dbReference type="Pfam" id="PF13416">
    <property type="entry name" value="SBP_bac_8"/>
    <property type="match status" value="1"/>
</dbReference>
<dbReference type="Proteomes" id="UP000657006">
    <property type="component" value="Unassembled WGS sequence"/>
</dbReference>
<evidence type="ECO:0000256" key="1">
    <source>
        <dbReference type="SAM" id="MobiDB-lite"/>
    </source>
</evidence>
<comment type="caution">
    <text evidence="2">The sequence shown here is derived from an EMBL/GenBank/DDBJ whole genome shotgun (WGS) entry which is preliminary data.</text>
</comment>
<sequence>MKKVVCFVVVGALLLSTLIGGCKKAGEESKPHSSTPVANSGESSENLQDSSGASTGERMVLKIPTHNPEKMNDQQELKTILEDRYDVTLEYYDYPDTEALSLQIMGGDIPDTIRDQSFADYHSYCDQGILAELPIDLIKENMPLLVEWVEKNVGEKIWDYVDHNGKNYSVPGLWSLGAKGFVVAYRMDMLRDVGINTVPTTIDEMDAALRAVKEAKGFAPFVVNVGSGTENLSCVLGAYGVYLAYYEQDGQVVFGGVEPGAKEALETLHTWYADGLLDPEFMTNKGANVKEKMAQNKVLVTQNRWYMFIPQDAFFDGSMYDVVSQIEGGELVIADAPKGPRGESGLTQENPVTGSGLLFGKHMENEPERLKRYLQVFDDGSFTEEALDLTFWGVEGTTYTYDEATGMEWIPPYDDVEKREEFGIGLYQLPGCFNDYDLQTKYMTKPQYLQLRLDSEEKGTGLYDTLVPFNRPVFSEKSETLERIVDDAYIDFITGARSLDEFDTFVEEWKSAGGTAVLEEGQAIIDATKD</sequence>
<dbReference type="PANTHER" id="PTHR43649:SF17">
    <property type="entry name" value="ABC TRANSPORTER SOLUTE BINDING PROTEIN-SUGAR TRANSPORT"/>
    <property type="match status" value="1"/>
</dbReference>
<keyword evidence="3" id="KW-1185">Reference proteome</keyword>
<organism evidence="2 3">
    <name type="scientific">Bianquea renquensis</name>
    <dbReference type="NCBI Taxonomy" id="2763661"/>
    <lineage>
        <taxon>Bacteria</taxon>
        <taxon>Bacillati</taxon>
        <taxon>Bacillota</taxon>
        <taxon>Clostridia</taxon>
        <taxon>Eubacteriales</taxon>
        <taxon>Bianqueaceae</taxon>
        <taxon>Bianquea</taxon>
    </lineage>
</organism>
<feature type="compositionally biased region" description="Polar residues" evidence="1">
    <location>
        <begin position="32"/>
        <end position="54"/>
    </location>
</feature>
<dbReference type="PROSITE" id="PS51257">
    <property type="entry name" value="PROKAR_LIPOPROTEIN"/>
    <property type="match status" value="1"/>
</dbReference>
<dbReference type="EMBL" id="JACRSQ010000049">
    <property type="protein sequence ID" value="MBC8545139.1"/>
    <property type="molecule type" value="Genomic_DNA"/>
</dbReference>
<reference evidence="2" key="1">
    <citation type="submission" date="2020-08" db="EMBL/GenBank/DDBJ databases">
        <title>Genome public.</title>
        <authorList>
            <person name="Liu C."/>
            <person name="Sun Q."/>
        </authorList>
    </citation>
    <scope>NUCLEOTIDE SEQUENCE</scope>
    <source>
        <strain evidence="2">NSJ-32</strain>
    </source>
</reference>
<proteinExistence type="predicted"/>
<dbReference type="Gene3D" id="3.40.190.10">
    <property type="entry name" value="Periplasmic binding protein-like II"/>
    <property type="match status" value="2"/>
</dbReference>
<accession>A0A926DWX9</accession>
<dbReference type="InterPro" id="IPR050490">
    <property type="entry name" value="Bact_solute-bd_prot1"/>
</dbReference>
<evidence type="ECO:0000313" key="3">
    <source>
        <dbReference type="Proteomes" id="UP000657006"/>
    </source>
</evidence>